<reference evidence="1 2" key="1">
    <citation type="journal article" date="2021" name="BMC Biol.">
        <title>Horizontally acquired antibacterial genes associated with adaptive radiation of ladybird beetles.</title>
        <authorList>
            <person name="Li H.S."/>
            <person name="Tang X.F."/>
            <person name="Huang Y.H."/>
            <person name="Xu Z.Y."/>
            <person name="Chen M.L."/>
            <person name="Du X.Y."/>
            <person name="Qiu B.Y."/>
            <person name="Chen P.T."/>
            <person name="Zhang W."/>
            <person name="Slipinski A."/>
            <person name="Escalona H.E."/>
            <person name="Waterhouse R.M."/>
            <person name="Zwick A."/>
            <person name="Pang H."/>
        </authorList>
    </citation>
    <scope>NUCLEOTIDE SEQUENCE [LARGE SCALE GENOMIC DNA]</scope>
    <source>
        <strain evidence="1">SYSU2018</strain>
    </source>
</reference>
<sequence>MCQQGQPWPANAAGYANFSQLPGTINTEKLSVLSSSPGNSNLIIQLDLSKPGSDLERDLQEILSAQLKDVKPSSQQVSIPVTLNITPPLNAGSDFIEALQNAIKATLSKLVPFAETSLRLSLTKTSDDIITNVSAVLNINVPAANQEVSPTLPLSNGVDGSSSQIINLDLSKSGSSLTTDLERILSSRLINIKPSDQQQSIPLSLDITPPANAGQDFIIDLQNAFKDIVSKLVPFASSSLKLMTTKTSTGIITNVVANLNINVPSTVPKIPPTLPPSSVPEIDLTQSSAGLQQDLQTIILKELSQKSYDPNSVNEQNFDLSFSVLPPAGSTPEYVKLNILSPLQKTLRQIDPNAKITAVNVKTLQNGGKVLRQVVNFNIKIKPPSEPKITENVVNIPEVDLNKSDSDMAIVLQDILDKSVTKQEIEQQYITLLEQKLKQVDPSSKISSISVKLSADGNFIITVYLVTNPSINSKVISEVTSKPAIITSTTEKVNLKPQDQATNIVKPTFTPKITDKEIEFPEINLNQPNTDTNIILKNIVDTTISLGKNRPTTIAIPFKIKPTSGATEEQIENQYIVPLAKKLKQLDPSFQTSSISGVLSPDGNYIITVYVDTNPSSNKVVKPENITPEDENIAIPVISSRNGEIVATVAPSKETEITNNAIQIPVDLNKPSTTLRSVSITTLKPQTTTSKAENIATPAISSRNSEIVAPSKQIQIPKNAIETPSVDFTKPGVSLADLQKILNDELSPITNPNDGKSKVLAIPFKISPPAGATPEQIEQNVVAPLEDLLRRLEPTGEVLTFNTHVLPDGKQESVIYFEVPSVKNSKTYEDIFEKNAVSILSTKAPPTIQIPQGSVETPAINLESSKLNLITLSEDILQRLEKALQPDEQGSVPSSQSKYVGFPFIIPATSKNLIPEYVQTISTALKNLEPSGQIIPQLVPKVLPNGEIEFVVYLYIPSVTSSYTYKNILTKPSISKLDINLDRNAANVDQEVSEALVKGLGLTAGSNYLNNRNKGKMLDLDIYIPSNEIYQGKKYLDKVEQELKKLEPTGKVESARVNSNVGKNQPDAELEFLVPSVSNSKTLQYLKDAITIPSINLNQPGLNLSNELKILFENNLKNLKKPVTNGNQYFNLNFKLNPLNKQGSITQITSALKALDPSGKIISSEIKTGADGLDYLDIIYLISNLRGSNIYKKATLKIVQEAIVNIDARQPFRNLLEKIIAVVGSAEDYVTGAKEGQIVTLPLNFKITNSEGMTDKQVSQIVSALLPQIRGYINQILPDGKIISLNTNAKPDSDDVILAFRVRTPYDPDDEIEINNVVRRPVPTTTTTTTTTTQKPRRRFSLFNFGI</sequence>
<dbReference type="EMBL" id="JABFTP020000062">
    <property type="protein sequence ID" value="KAL3273141.1"/>
    <property type="molecule type" value="Genomic_DNA"/>
</dbReference>
<protein>
    <submittedName>
        <fullName evidence="1">Uncharacterized protein</fullName>
    </submittedName>
</protein>
<accession>A0ABD2N313</accession>
<organism evidence="1 2">
    <name type="scientific">Cryptolaemus montrouzieri</name>
    <dbReference type="NCBI Taxonomy" id="559131"/>
    <lineage>
        <taxon>Eukaryota</taxon>
        <taxon>Metazoa</taxon>
        <taxon>Ecdysozoa</taxon>
        <taxon>Arthropoda</taxon>
        <taxon>Hexapoda</taxon>
        <taxon>Insecta</taxon>
        <taxon>Pterygota</taxon>
        <taxon>Neoptera</taxon>
        <taxon>Endopterygota</taxon>
        <taxon>Coleoptera</taxon>
        <taxon>Polyphaga</taxon>
        <taxon>Cucujiformia</taxon>
        <taxon>Coccinelloidea</taxon>
        <taxon>Coccinellidae</taxon>
        <taxon>Scymninae</taxon>
        <taxon>Scymnini</taxon>
        <taxon>Cryptolaemus</taxon>
    </lineage>
</organism>
<proteinExistence type="predicted"/>
<name>A0ABD2N313_9CUCU</name>
<keyword evidence="2" id="KW-1185">Reference proteome</keyword>
<comment type="caution">
    <text evidence="1">The sequence shown here is derived from an EMBL/GenBank/DDBJ whole genome shotgun (WGS) entry which is preliminary data.</text>
</comment>
<evidence type="ECO:0000313" key="1">
    <source>
        <dbReference type="EMBL" id="KAL3273141.1"/>
    </source>
</evidence>
<evidence type="ECO:0000313" key="2">
    <source>
        <dbReference type="Proteomes" id="UP001516400"/>
    </source>
</evidence>
<dbReference type="Proteomes" id="UP001516400">
    <property type="component" value="Unassembled WGS sequence"/>
</dbReference>
<gene>
    <name evidence="1" type="ORF">HHI36_014595</name>
</gene>